<name>A0A4Y2HA54_ARAVE</name>
<keyword evidence="2" id="KW-1185">Reference proteome</keyword>
<proteinExistence type="predicted"/>
<dbReference type="Proteomes" id="UP000499080">
    <property type="component" value="Unassembled WGS sequence"/>
</dbReference>
<dbReference type="EMBL" id="BGPR01001809">
    <property type="protein sequence ID" value="GBM62291.1"/>
    <property type="molecule type" value="Genomic_DNA"/>
</dbReference>
<reference evidence="1 2" key="1">
    <citation type="journal article" date="2019" name="Sci. Rep.">
        <title>Orb-weaving spider Araneus ventricosus genome elucidates the spidroin gene catalogue.</title>
        <authorList>
            <person name="Kono N."/>
            <person name="Nakamura H."/>
            <person name="Ohtoshi R."/>
            <person name="Moran D.A.P."/>
            <person name="Shinohara A."/>
            <person name="Yoshida Y."/>
            <person name="Fujiwara M."/>
            <person name="Mori M."/>
            <person name="Tomita M."/>
            <person name="Arakawa K."/>
        </authorList>
    </citation>
    <scope>NUCLEOTIDE SEQUENCE [LARGE SCALE GENOMIC DNA]</scope>
</reference>
<gene>
    <name evidence="1" type="ORF">AVEN_113329_1</name>
</gene>
<dbReference type="AlphaFoldDB" id="A0A4Y2HA54"/>
<accession>A0A4Y2HA54</accession>
<organism evidence="1 2">
    <name type="scientific">Araneus ventricosus</name>
    <name type="common">Orbweaver spider</name>
    <name type="synonym">Epeira ventricosa</name>
    <dbReference type="NCBI Taxonomy" id="182803"/>
    <lineage>
        <taxon>Eukaryota</taxon>
        <taxon>Metazoa</taxon>
        <taxon>Ecdysozoa</taxon>
        <taxon>Arthropoda</taxon>
        <taxon>Chelicerata</taxon>
        <taxon>Arachnida</taxon>
        <taxon>Araneae</taxon>
        <taxon>Araneomorphae</taxon>
        <taxon>Entelegynae</taxon>
        <taxon>Araneoidea</taxon>
        <taxon>Araneidae</taxon>
        <taxon>Araneus</taxon>
    </lineage>
</organism>
<comment type="caution">
    <text evidence="1">The sequence shown here is derived from an EMBL/GenBank/DDBJ whole genome shotgun (WGS) entry which is preliminary data.</text>
</comment>
<sequence>MGCLQHLLLFSNGFRDYHFWTILHRKGVSGNESYERISEVLWGRRYLVVKSRLWGRRFQIRNPIPLKIRRVWGLLHAKSYVVVKRPPVGVVRKFGERVAAQVSSSSSDMVQIYEVRP</sequence>
<evidence type="ECO:0000313" key="2">
    <source>
        <dbReference type="Proteomes" id="UP000499080"/>
    </source>
</evidence>
<evidence type="ECO:0000313" key="1">
    <source>
        <dbReference type="EMBL" id="GBM62291.1"/>
    </source>
</evidence>
<protein>
    <submittedName>
        <fullName evidence="1">Uncharacterized protein</fullName>
    </submittedName>
</protein>